<evidence type="ECO:0000256" key="2">
    <source>
        <dbReference type="ARBA" id="ARBA00022603"/>
    </source>
</evidence>
<dbReference type="EMBL" id="BKCG01000004">
    <property type="protein sequence ID" value="GER59862.1"/>
    <property type="molecule type" value="Genomic_DNA"/>
</dbReference>
<dbReference type="GO" id="GO:0006396">
    <property type="term" value="P:RNA processing"/>
    <property type="evidence" value="ECO:0007669"/>
    <property type="project" value="InterPro"/>
</dbReference>
<evidence type="ECO:0000313" key="6">
    <source>
        <dbReference type="EMBL" id="GER59862.1"/>
    </source>
</evidence>
<reference evidence="6 7" key="1">
    <citation type="submission" date="2019-08" db="EMBL/GenBank/DDBJ databases">
        <title>Draft genome sequence of Ulvibacter marinus type strain NBRC 109484.</title>
        <authorList>
            <person name="Kawano K."/>
            <person name="Ushijima N."/>
            <person name="Kihara M."/>
            <person name="Itoh H."/>
        </authorList>
    </citation>
    <scope>NUCLEOTIDE SEQUENCE [LARGE SCALE GENOMIC DNA]</scope>
    <source>
        <strain evidence="6 7">NBRC 109484</strain>
    </source>
</reference>
<dbReference type="InterPro" id="IPR029028">
    <property type="entry name" value="Alpha/beta_knot_MTases"/>
</dbReference>
<name>A0A5J4IZA1_9FLAO</name>
<keyword evidence="2 6" id="KW-0489">Methyltransferase</keyword>
<accession>A0A5J4IZA1</accession>
<dbReference type="Gene3D" id="3.30.1330.30">
    <property type="match status" value="1"/>
</dbReference>
<dbReference type="GO" id="GO:0003723">
    <property type="term" value="F:RNA binding"/>
    <property type="evidence" value="ECO:0007669"/>
    <property type="project" value="InterPro"/>
</dbReference>
<proteinExistence type="inferred from homology"/>
<dbReference type="InterPro" id="IPR029026">
    <property type="entry name" value="tRNA_m1G_MTases_N"/>
</dbReference>
<dbReference type="AlphaFoldDB" id="A0A5J4IZA1"/>
<dbReference type="OrthoDB" id="9785673at2"/>
<dbReference type="Pfam" id="PF00588">
    <property type="entry name" value="SpoU_methylase"/>
    <property type="match status" value="1"/>
</dbReference>
<dbReference type="Gene3D" id="3.40.1280.10">
    <property type="match status" value="1"/>
</dbReference>
<dbReference type="InterPro" id="IPR029064">
    <property type="entry name" value="Ribosomal_eL30-like_sf"/>
</dbReference>
<comment type="similarity">
    <text evidence="1">Belongs to the class IV-like SAM-binding methyltransferase superfamily. RNA methyltransferase TrmH family.</text>
</comment>
<dbReference type="RefSeq" id="WP_151674311.1">
    <property type="nucleotide sequence ID" value="NZ_BKCG01000004.1"/>
</dbReference>
<protein>
    <submittedName>
        <fullName evidence="6">RNA methyltransferase</fullName>
    </submittedName>
</protein>
<organism evidence="6 7">
    <name type="scientific">Patiriisocius marinus</name>
    <dbReference type="NCBI Taxonomy" id="1397112"/>
    <lineage>
        <taxon>Bacteria</taxon>
        <taxon>Pseudomonadati</taxon>
        <taxon>Bacteroidota</taxon>
        <taxon>Flavobacteriia</taxon>
        <taxon>Flavobacteriales</taxon>
        <taxon>Flavobacteriaceae</taxon>
        <taxon>Patiriisocius</taxon>
    </lineage>
</organism>
<keyword evidence="7" id="KW-1185">Reference proteome</keyword>
<dbReference type="GO" id="GO:0032259">
    <property type="term" value="P:methylation"/>
    <property type="evidence" value="ECO:0007669"/>
    <property type="project" value="UniProtKB-KW"/>
</dbReference>
<dbReference type="InterPro" id="IPR053888">
    <property type="entry name" value="MRM3-like_sub_bind"/>
</dbReference>
<dbReference type="PANTHER" id="PTHR43191:SF2">
    <property type="entry name" value="RRNA METHYLTRANSFERASE 3, MITOCHONDRIAL"/>
    <property type="match status" value="1"/>
</dbReference>
<dbReference type="GO" id="GO:0008173">
    <property type="term" value="F:RNA methyltransferase activity"/>
    <property type="evidence" value="ECO:0007669"/>
    <property type="project" value="InterPro"/>
</dbReference>
<dbReference type="Pfam" id="PF22435">
    <property type="entry name" value="MRM3-like_sub_bind"/>
    <property type="match status" value="1"/>
</dbReference>
<feature type="domain" description="MRM3-like substrate binding" evidence="5">
    <location>
        <begin position="6"/>
        <end position="80"/>
    </location>
</feature>
<dbReference type="InterPro" id="IPR001537">
    <property type="entry name" value="SpoU_MeTrfase"/>
</dbReference>
<dbReference type="Proteomes" id="UP000326509">
    <property type="component" value="Unassembled WGS sequence"/>
</dbReference>
<evidence type="ECO:0000256" key="3">
    <source>
        <dbReference type="ARBA" id="ARBA00022679"/>
    </source>
</evidence>
<dbReference type="SUPFAM" id="SSF55315">
    <property type="entry name" value="L30e-like"/>
    <property type="match status" value="1"/>
</dbReference>
<dbReference type="PANTHER" id="PTHR43191">
    <property type="entry name" value="RRNA METHYLTRANSFERASE 3"/>
    <property type="match status" value="1"/>
</dbReference>
<sequence>MISKGQIKLITGLQQKKYRTKAGLFAAEGPKVIAELEKEGLKLHSLFTINDETVQSNNVFKVSELELKKISFLTTANSSLALFEIPKTTPLATKGLTVVLDAVRDPGNLGTIIRLCDWFDVTQLVCSKDTVDCYNPKVVQATMGSIARLPIHYVDLNEFLENANLPVYAGMMDGASIYESALPENAIIVLGNEANGVSAEILSKVTARITIPQFGIRQATESLNVATATAILLSEFKRSTGK</sequence>
<evidence type="ECO:0000259" key="4">
    <source>
        <dbReference type="Pfam" id="PF00588"/>
    </source>
</evidence>
<evidence type="ECO:0000259" key="5">
    <source>
        <dbReference type="Pfam" id="PF22435"/>
    </source>
</evidence>
<dbReference type="InterPro" id="IPR051259">
    <property type="entry name" value="rRNA_Methyltransferase"/>
</dbReference>
<gene>
    <name evidence="6" type="ORF">ULMA_19700</name>
</gene>
<comment type="caution">
    <text evidence="6">The sequence shown here is derived from an EMBL/GenBank/DDBJ whole genome shotgun (WGS) entry which is preliminary data.</text>
</comment>
<keyword evidence="3 6" id="KW-0808">Transferase</keyword>
<dbReference type="SUPFAM" id="SSF75217">
    <property type="entry name" value="alpha/beta knot"/>
    <property type="match status" value="1"/>
</dbReference>
<dbReference type="CDD" id="cd18109">
    <property type="entry name" value="SpoU-like_RNA-MTase"/>
    <property type="match status" value="1"/>
</dbReference>
<evidence type="ECO:0000256" key="1">
    <source>
        <dbReference type="ARBA" id="ARBA00007228"/>
    </source>
</evidence>
<feature type="domain" description="tRNA/rRNA methyltransferase SpoU type" evidence="4">
    <location>
        <begin position="96"/>
        <end position="233"/>
    </location>
</feature>
<evidence type="ECO:0000313" key="7">
    <source>
        <dbReference type="Proteomes" id="UP000326509"/>
    </source>
</evidence>